<dbReference type="Gene3D" id="3.80.10.10">
    <property type="entry name" value="Ribonuclease Inhibitor"/>
    <property type="match status" value="1"/>
</dbReference>
<accession>G4T7W5</accession>
<dbReference type="OrthoDB" id="3151258at2759"/>
<keyword evidence="4" id="KW-1185">Reference proteome</keyword>
<gene>
    <name evidence="3" type="ORF">PIIN_01218</name>
</gene>
<reference evidence="3 4" key="1">
    <citation type="journal article" date="2011" name="PLoS Pathog.">
        <title>Endophytic Life Strategies Decoded by Genome and Transcriptome Analyses of the Mutualistic Root Symbiont Piriformospora indica.</title>
        <authorList>
            <person name="Zuccaro A."/>
            <person name="Lahrmann U."/>
            <person name="Guldener U."/>
            <person name="Langen G."/>
            <person name="Pfiffi S."/>
            <person name="Biedenkopf D."/>
            <person name="Wong P."/>
            <person name="Samans B."/>
            <person name="Grimm C."/>
            <person name="Basiewicz M."/>
            <person name="Murat C."/>
            <person name="Martin F."/>
            <person name="Kogel K.H."/>
        </authorList>
    </citation>
    <scope>NUCLEOTIDE SEQUENCE [LARGE SCALE GENOMIC DNA]</scope>
    <source>
        <strain evidence="3 4">DSM 11827</strain>
    </source>
</reference>
<evidence type="ECO:0000313" key="4">
    <source>
        <dbReference type="Proteomes" id="UP000007148"/>
    </source>
</evidence>
<name>G4T7W5_SERID</name>
<evidence type="ECO:0000313" key="3">
    <source>
        <dbReference type="EMBL" id="CCA67387.1"/>
    </source>
</evidence>
<evidence type="ECO:0000256" key="1">
    <source>
        <dbReference type="SAM" id="MobiDB-lite"/>
    </source>
</evidence>
<proteinExistence type="predicted"/>
<evidence type="ECO:0000259" key="2">
    <source>
        <dbReference type="PROSITE" id="PS50181"/>
    </source>
</evidence>
<dbReference type="SUPFAM" id="SSF52047">
    <property type="entry name" value="RNI-like"/>
    <property type="match status" value="1"/>
</dbReference>
<dbReference type="InParanoid" id="G4T7W5"/>
<dbReference type="HOGENOM" id="CLU_593341_0_0_1"/>
<feature type="compositionally biased region" description="Acidic residues" evidence="1">
    <location>
        <begin position="457"/>
        <end position="482"/>
    </location>
</feature>
<dbReference type="Proteomes" id="UP000007148">
    <property type="component" value="Unassembled WGS sequence"/>
</dbReference>
<feature type="compositionally biased region" description="Polar residues" evidence="1">
    <location>
        <begin position="493"/>
        <end position="504"/>
    </location>
</feature>
<dbReference type="InterPro" id="IPR001810">
    <property type="entry name" value="F-box_dom"/>
</dbReference>
<feature type="region of interest" description="Disordered" evidence="1">
    <location>
        <begin position="454"/>
        <end position="533"/>
    </location>
</feature>
<comment type="caution">
    <text evidence="3">The sequence shown here is derived from an EMBL/GenBank/DDBJ whole genome shotgun (WGS) entry which is preliminary data.</text>
</comment>
<protein>
    <recommendedName>
        <fullName evidence="2">F-box domain-containing protein</fullName>
    </recommendedName>
</protein>
<feature type="domain" description="F-box" evidence="2">
    <location>
        <begin position="3"/>
        <end position="48"/>
    </location>
</feature>
<dbReference type="CDD" id="cd09917">
    <property type="entry name" value="F-box_SF"/>
    <property type="match status" value="1"/>
</dbReference>
<organism evidence="3 4">
    <name type="scientific">Serendipita indica (strain DSM 11827)</name>
    <name type="common">Root endophyte fungus</name>
    <name type="synonym">Piriformospora indica</name>
    <dbReference type="NCBI Taxonomy" id="1109443"/>
    <lineage>
        <taxon>Eukaryota</taxon>
        <taxon>Fungi</taxon>
        <taxon>Dikarya</taxon>
        <taxon>Basidiomycota</taxon>
        <taxon>Agaricomycotina</taxon>
        <taxon>Agaricomycetes</taxon>
        <taxon>Sebacinales</taxon>
        <taxon>Serendipitaceae</taxon>
        <taxon>Serendipita</taxon>
    </lineage>
</organism>
<dbReference type="PROSITE" id="PS50181">
    <property type="entry name" value="FBOX"/>
    <property type="match status" value="1"/>
</dbReference>
<dbReference type="EMBL" id="CAFZ01000013">
    <property type="protein sequence ID" value="CCA67387.1"/>
    <property type="molecule type" value="Genomic_DNA"/>
</dbReference>
<sequence>MTANVLERLPYDVLDVVFTFVDNPTLLKVSLANHELNRLSSKYIFATVEFNSRSGRDRGYGYYGRRDEKDSAVYALERRPELRSVVKRVIVNQSRYYGYKAREYIVSEEYLGLLPSLPNLQEINLAAIYDRDEWSSILTVIEELPRLKKLIVPSYNSPAEHNLSKVHELEIINRWSSEEQWGGSQFAKKVLSIQDLRLSNTQPEFIKLLSNLQYLTWSPRRSSLISICGALSSLMRLRKLKLWVGRENKSSYSMIPSINLPRLVELAIKWRPLYEQDEGHAMLNLIQAIAGKSQLQKLEVSCTRLNGLCFDGDKVVGHIIKVHGPTLMKLKIPSFHLSLATMKMVCMKLPSLEGLWIGVSSHMKAGLISALQSSLSLRSIRILGEGPWIFAYADSLLRQTCTSLSTVKVYRRGRWSKESYTWEVIWEYDYALECAVRRIYGPLKVLVPTKRVRNPENEDYEDEGDDADMDEEPRDLTDEAPENADWTTVRPYASSTNGEQQDGNLDNDDWGSTRDSWAAEGSTRESWATEGAQ</sequence>
<dbReference type="InterPro" id="IPR032675">
    <property type="entry name" value="LRR_dom_sf"/>
</dbReference>
<dbReference type="AlphaFoldDB" id="G4T7W5"/>